<evidence type="ECO:0000256" key="4">
    <source>
        <dbReference type="ARBA" id="ARBA00022927"/>
    </source>
</evidence>
<evidence type="ECO:0000313" key="10">
    <source>
        <dbReference type="Proteomes" id="UP001165122"/>
    </source>
</evidence>
<sequence length="148" mass="16890">MSYTTRLYGFVGCFAFGWLITMMSFSRFILLLEGKPVPFVLMYTLGNIISLCASMFLAGPKRQWKNMTDEKRLIVTIVYVLSIIATLLVCFLNMPNGLRIALLITLLIIQFCALIWYTLSYIPYGRTMARTCLKKNCMCCCEMVEEGA</sequence>
<comment type="similarity">
    <text evidence="7 8">Belongs to the SFT2 family.</text>
</comment>
<dbReference type="GO" id="GO:0012505">
    <property type="term" value="C:endomembrane system"/>
    <property type="evidence" value="ECO:0007669"/>
    <property type="project" value="UniProtKB-ARBA"/>
</dbReference>
<dbReference type="GO" id="GO:0005737">
    <property type="term" value="C:cytoplasm"/>
    <property type="evidence" value="ECO:0007669"/>
    <property type="project" value="UniProtKB-ARBA"/>
</dbReference>
<comment type="caution">
    <text evidence="9">The sequence shown here is derived from an EMBL/GenBank/DDBJ whole genome shotgun (WGS) entry which is preliminary data.</text>
</comment>
<comment type="function">
    <text evidence="8">May be involved in fusion of retrograde transport vesicles derived from an endocytic compartment with the Golgi complex.</text>
</comment>
<dbReference type="InterPro" id="IPR007305">
    <property type="entry name" value="Vesicle_transpt_Got1/SFT2"/>
</dbReference>
<evidence type="ECO:0000256" key="8">
    <source>
        <dbReference type="RuleBase" id="RU363111"/>
    </source>
</evidence>
<evidence type="ECO:0000256" key="1">
    <source>
        <dbReference type="ARBA" id="ARBA00004141"/>
    </source>
</evidence>
<dbReference type="PANTHER" id="PTHR23137:SF6">
    <property type="entry name" value="VESICLE TRANSPORT PROTEIN"/>
    <property type="match status" value="1"/>
</dbReference>
<dbReference type="GO" id="GO:0016192">
    <property type="term" value="P:vesicle-mediated transport"/>
    <property type="evidence" value="ECO:0007669"/>
    <property type="project" value="InterPro"/>
</dbReference>
<dbReference type="OrthoDB" id="73614at2759"/>
<keyword evidence="5 8" id="KW-1133">Transmembrane helix</keyword>
<dbReference type="GO" id="GO:0015031">
    <property type="term" value="P:protein transport"/>
    <property type="evidence" value="ECO:0007669"/>
    <property type="project" value="UniProtKB-KW"/>
</dbReference>
<keyword evidence="4 8" id="KW-0653">Protein transport</keyword>
<feature type="transmembrane region" description="Helical" evidence="8">
    <location>
        <begin position="100"/>
        <end position="119"/>
    </location>
</feature>
<feature type="transmembrane region" description="Helical" evidence="8">
    <location>
        <begin position="7"/>
        <end position="29"/>
    </location>
</feature>
<dbReference type="AlphaFoldDB" id="A0A9W7CMT4"/>
<feature type="transmembrane region" description="Helical" evidence="8">
    <location>
        <begin position="41"/>
        <end position="60"/>
    </location>
</feature>
<reference evidence="10" key="1">
    <citation type="journal article" date="2023" name="Commun. Biol.">
        <title>Genome analysis of Parmales, the sister group of diatoms, reveals the evolutionary specialization of diatoms from phago-mixotrophs to photoautotrophs.</title>
        <authorList>
            <person name="Ban H."/>
            <person name="Sato S."/>
            <person name="Yoshikawa S."/>
            <person name="Yamada K."/>
            <person name="Nakamura Y."/>
            <person name="Ichinomiya M."/>
            <person name="Sato N."/>
            <person name="Blanc-Mathieu R."/>
            <person name="Endo H."/>
            <person name="Kuwata A."/>
            <person name="Ogata H."/>
        </authorList>
    </citation>
    <scope>NUCLEOTIDE SEQUENCE [LARGE SCALE GENOMIC DNA]</scope>
    <source>
        <strain evidence="10">NIES 3700</strain>
    </source>
</reference>
<dbReference type="Pfam" id="PF04178">
    <property type="entry name" value="Got1"/>
    <property type="match status" value="1"/>
</dbReference>
<keyword evidence="3 8" id="KW-0812">Transmembrane</keyword>
<dbReference type="EMBL" id="BRXW01000127">
    <property type="protein sequence ID" value="GMI08595.1"/>
    <property type="molecule type" value="Genomic_DNA"/>
</dbReference>
<evidence type="ECO:0000256" key="2">
    <source>
        <dbReference type="ARBA" id="ARBA00022448"/>
    </source>
</evidence>
<keyword evidence="6 8" id="KW-0472">Membrane</keyword>
<dbReference type="PANTHER" id="PTHR23137">
    <property type="entry name" value="VESICLE TRANSPORT PROTEIN-RELATED"/>
    <property type="match status" value="1"/>
</dbReference>
<dbReference type="Proteomes" id="UP001165122">
    <property type="component" value="Unassembled WGS sequence"/>
</dbReference>
<dbReference type="InterPro" id="IPR011691">
    <property type="entry name" value="Vesicle_transpt_SFT2"/>
</dbReference>
<protein>
    <recommendedName>
        <fullName evidence="8">Vesicle transport protein</fullName>
    </recommendedName>
</protein>
<evidence type="ECO:0000256" key="6">
    <source>
        <dbReference type="ARBA" id="ARBA00023136"/>
    </source>
</evidence>
<keyword evidence="2 8" id="KW-0813">Transport</keyword>
<organism evidence="9 10">
    <name type="scientific">Triparma laevis f. longispina</name>
    <dbReference type="NCBI Taxonomy" id="1714387"/>
    <lineage>
        <taxon>Eukaryota</taxon>
        <taxon>Sar</taxon>
        <taxon>Stramenopiles</taxon>
        <taxon>Ochrophyta</taxon>
        <taxon>Bolidophyceae</taxon>
        <taxon>Parmales</taxon>
        <taxon>Triparmaceae</taxon>
        <taxon>Triparma</taxon>
    </lineage>
</organism>
<feature type="transmembrane region" description="Helical" evidence="8">
    <location>
        <begin position="72"/>
        <end position="94"/>
    </location>
</feature>
<keyword evidence="10" id="KW-1185">Reference proteome</keyword>
<proteinExistence type="inferred from homology"/>
<evidence type="ECO:0000313" key="9">
    <source>
        <dbReference type="EMBL" id="GMI08595.1"/>
    </source>
</evidence>
<gene>
    <name evidence="9" type="ORF">TrLO_g12629</name>
</gene>
<name>A0A9W7CMT4_9STRA</name>
<evidence type="ECO:0000256" key="7">
    <source>
        <dbReference type="ARBA" id="ARBA00025800"/>
    </source>
</evidence>
<comment type="subcellular location">
    <subcellularLocation>
        <location evidence="1 8">Membrane</location>
        <topology evidence="1 8">Multi-pass membrane protein</topology>
    </subcellularLocation>
</comment>
<evidence type="ECO:0000256" key="5">
    <source>
        <dbReference type="ARBA" id="ARBA00022989"/>
    </source>
</evidence>
<dbReference type="GO" id="GO:0016020">
    <property type="term" value="C:membrane"/>
    <property type="evidence" value="ECO:0007669"/>
    <property type="project" value="UniProtKB-SubCell"/>
</dbReference>
<evidence type="ECO:0000256" key="3">
    <source>
        <dbReference type="ARBA" id="ARBA00022692"/>
    </source>
</evidence>
<accession>A0A9W7CMT4</accession>